<dbReference type="Proteomes" id="UP000886687">
    <property type="component" value="Unassembled WGS sequence"/>
</dbReference>
<name>A0A9E4K6S7_9GAMM</name>
<gene>
    <name evidence="1" type="ORF">JAZ04_11675</name>
</gene>
<protein>
    <submittedName>
        <fullName evidence="1">Uncharacterized protein</fullName>
    </submittedName>
</protein>
<dbReference type="EMBL" id="JAEPDI010000006">
    <property type="protein sequence ID" value="MCG7939494.1"/>
    <property type="molecule type" value="Genomic_DNA"/>
</dbReference>
<evidence type="ECO:0000313" key="2">
    <source>
        <dbReference type="Proteomes" id="UP000886687"/>
    </source>
</evidence>
<accession>A0A9E4K6S7</accession>
<comment type="caution">
    <text evidence="1">The sequence shown here is derived from an EMBL/GenBank/DDBJ whole genome shotgun (WGS) entry which is preliminary data.</text>
</comment>
<reference evidence="1" key="1">
    <citation type="journal article" date="2021" name="Proc. Natl. Acad. Sci. U.S.A.">
        <title>Global biogeography of chemosynthetic symbionts reveals both localized and globally distributed symbiont groups. .</title>
        <authorList>
            <person name="Osvatic J.T."/>
            <person name="Wilkins L.G.E."/>
            <person name="Leibrecht L."/>
            <person name="Leray M."/>
            <person name="Zauner S."/>
            <person name="Polzin J."/>
            <person name="Camacho Y."/>
            <person name="Gros O."/>
            <person name="van Gils J.A."/>
            <person name="Eisen J.A."/>
            <person name="Petersen J.M."/>
            <person name="Yuen B."/>
        </authorList>
    </citation>
    <scope>NUCLEOTIDE SEQUENCE</scope>
    <source>
        <strain evidence="1">MAGL173</strain>
    </source>
</reference>
<organism evidence="1 2">
    <name type="scientific">Candidatus Thiodiazotropha lotti</name>
    <dbReference type="NCBI Taxonomy" id="2792787"/>
    <lineage>
        <taxon>Bacteria</taxon>
        <taxon>Pseudomonadati</taxon>
        <taxon>Pseudomonadota</taxon>
        <taxon>Gammaproteobacteria</taxon>
        <taxon>Chromatiales</taxon>
        <taxon>Sedimenticolaceae</taxon>
        <taxon>Candidatus Thiodiazotropha</taxon>
    </lineage>
</organism>
<sequence>MSNLSQRKSESIERAAAGIHGIANVLGQVDGNDIPAIRDPVTRGALIYAVEELASSIEGNAEDLTRHFQTSN</sequence>
<evidence type="ECO:0000313" key="1">
    <source>
        <dbReference type="EMBL" id="MCG7939494.1"/>
    </source>
</evidence>
<dbReference type="AlphaFoldDB" id="A0A9E4K6S7"/>
<proteinExistence type="predicted"/>